<gene>
    <name evidence="1" type="ORF">C0Q70_16593</name>
</gene>
<dbReference type="GO" id="GO:0005634">
    <property type="term" value="C:nucleus"/>
    <property type="evidence" value="ECO:0007669"/>
    <property type="project" value="InterPro"/>
</dbReference>
<proteinExistence type="predicted"/>
<dbReference type="InterPro" id="IPR029064">
    <property type="entry name" value="Ribosomal_eL30-like_sf"/>
</dbReference>
<reference evidence="1 2" key="1">
    <citation type="submission" date="2018-04" db="EMBL/GenBank/DDBJ databases">
        <title>The genome of golden apple snail Pomacea canaliculata provides insight into stress tolerance and invasive adaptation.</title>
        <authorList>
            <person name="Liu C."/>
            <person name="Liu B."/>
            <person name="Ren Y."/>
            <person name="Zhang Y."/>
            <person name="Wang H."/>
            <person name="Li S."/>
            <person name="Jiang F."/>
            <person name="Yin L."/>
            <person name="Zhang G."/>
            <person name="Qian W."/>
            <person name="Fan W."/>
        </authorList>
    </citation>
    <scope>NUCLEOTIDE SEQUENCE [LARGE SCALE GENOMIC DNA]</scope>
    <source>
        <strain evidence="1">SZHN2017</strain>
        <tissue evidence="1">Muscle</tissue>
    </source>
</reference>
<dbReference type="InterPro" id="IPR024824">
    <property type="entry name" value="GADD45"/>
</dbReference>
<evidence type="ECO:0000313" key="1">
    <source>
        <dbReference type="EMBL" id="PVD23325.1"/>
    </source>
</evidence>
<dbReference type="Gene3D" id="3.30.1330.30">
    <property type="match status" value="1"/>
</dbReference>
<name>A0A2T7NQ77_POMCA</name>
<comment type="caution">
    <text evidence="1">The sequence shown here is derived from an EMBL/GenBank/DDBJ whole genome shotgun (WGS) entry which is preliminary data.</text>
</comment>
<dbReference type="STRING" id="400727.A0A2T7NQ77"/>
<dbReference type="PANTHER" id="PTHR10411">
    <property type="entry name" value="GROWTH ARREST AND DNA DAMAGE-INDUCIBLE PROTEIN GADD45"/>
    <property type="match status" value="1"/>
</dbReference>
<evidence type="ECO:0000313" key="2">
    <source>
        <dbReference type="Proteomes" id="UP000245119"/>
    </source>
</evidence>
<accession>A0A2T7NQ77</accession>
<dbReference type="EMBL" id="PZQS01000010">
    <property type="protein sequence ID" value="PVD23325.1"/>
    <property type="molecule type" value="Genomic_DNA"/>
</dbReference>
<dbReference type="GO" id="GO:0051726">
    <property type="term" value="P:regulation of cell cycle"/>
    <property type="evidence" value="ECO:0007669"/>
    <property type="project" value="InterPro"/>
</dbReference>
<dbReference type="PANTHER" id="PTHR10411:SF8">
    <property type="entry name" value="FI09246P"/>
    <property type="match status" value="1"/>
</dbReference>
<dbReference type="OrthoDB" id="5976967at2759"/>
<dbReference type="GO" id="GO:0005737">
    <property type="term" value="C:cytoplasm"/>
    <property type="evidence" value="ECO:0007669"/>
    <property type="project" value="TreeGrafter"/>
</dbReference>
<dbReference type="AlphaFoldDB" id="A0A2T7NQ77"/>
<organism evidence="1 2">
    <name type="scientific">Pomacea canaliculata</name>
    <name type="common">Golden apple snail</name>
    <dbReference type="NCBI Taxonomy" id="400727"/>
    <lineage>
        <taxon>Eukaryota</taxon>
        <taxon>Metazoa</taxon>
        <taxon>Spiralia</taxon>
        <taxon>Lophotrochozoa</taxon>
        <taxon>Mollusca</taxon>
        <taxon>Gastropoda</taxon>
        <taxon>Caenogastropoda</taxon>
        <taxon>Architaenioglossa</taxon>
        <taxon>Ampullarioidea</taxon>
        <taxon>Ampullariidae</taxon>
        <taxon>Pomacea</taxon>
    </lineage>
</organism>
<keyword evidence="2" id="KW-1185">Reference proteome</keyword>
<sequence>MDFATKSAKRVTEKGCCPFSIAHRVLKYVGLLQGGEGEGGGGIESRDGACMVSDVGALSILSYVASALRGRRLPSRQLEREVGEFGDPYLLAFGRSAAPPSTYAEMGENPSGGCQVRAPLVALAAPTTHSTRLRVAACTQSLLGGQEGQVVQGAPFLFYIPEEDKRAGLGVQVQNLSKALAELVRQAIEDGRLTCGLDSCVKVLGSIPEEVMLCLMPVTDPPEPAVIIQNTLIRAFCVENNIRMLNVDSVVKLTLLIHDTISGVCKFQPDNMQPSGVESAFGYSCVLIEYPKHGTSEADETIAFYCKSQQHETSLPYLMLPD</sequence>
<dbReference type="Proteomes" id="UP000245119">
    <property type="component" value="Linkage Group LG10"/>
</dbReference>
<protein>
    <submittedName>
        <fullName evidence="1">Uncharacterized protein</fullName>
    </submittedName>
</protein>